<dbReference type="CDD" id="cd17731">
    <property type="entry name" value="BRCT_TopBP1_rpt2_like"/>
    <property type="match status" value="1"/>
</dbReference>
<evidence type="ECO:0000256" key="1">
    <source>
        <dbReference type="ARBA" id="ARBA00022737"/>
    </source>
</evidence>
<organism evidence="4 5">
    <name type="scientific">Prototheca wickerhamii</name>
    <dbReference type="NCBI Taxonomy" id="3111"/>
    <lineage>
        <taxon>Eukaryota</taxon>
        <taxon>Viridiplantae</taxon>
        <taxon>Chlorophyta</taxon>
        <taxon>core chlorophytes</taxon>
        <taxon>Trebouxiophyceae</taxon>
        <taxon>Chlorellales</taxon>
        <taxon>Chlorellaceae</taxon>
        <taxon>Prototheca</taxon>
    </lineage>
</organism>
<dbReference type="EMBL" id="JASFZW010000005">
    <property type="protein sequence ID" value="KAK2077845.1"/>
    <property type="molecule type" value="Genomic_DNA"/>
</dbReference>
<feature type="compositionally biased region" description="Low complexity" evidence="2">
    <location>
        <begin position="644"/>
        <end position="666"/>
    </location>
</feature>
<feature type="compositionally biased region" description="Polar residues" evidence="2">
    <location>
        <begin position="601"/>
        <end position="610"/>
    </location>
</feature>
<feature type="domain" description="BRCT" evidence="3">
    <location>
        <begin position="212"/>
        <end position="306"/>
    </location>
</feature>
<dbReference type="PANTHER" id="PTHR13561:SF20">
    <property type="entry name" value="DNA TOPOISOMERASE 2-BINDING PROTEIN 1"/>
    <property type="match status" value="1"/>
</dbReference>
<dbReference type="GO" id="GO:0006270">
    <property type="term" value="P:DNA replication initiation"/>
    <property type="evidence" value="ECO:0007669"/>
    <property type="project" value="TreeGrafter"/>
</dbReference>
<dbReference type="AlphaFoldDB" id="A0AAD9IIL9"/>
<sequence length="687" mass="72324">MSGSLFAGWKVLCTGIPQAEKEPLCAQLAGQGATLLQGFSPAIQPDVVICRSVLSESYASCRRLYPGTPAVTPEWATESMARGALLPAAEARFTLQCFTGLVICLSGLTSTAKHALTEEVLSHGGRHSPSLDRRCTHLVTITTESDKYRFAVSHGIPCVTPEWVQACVVEGAYASPARFPCSAGGAKPVPPRRALAPPAAAPPGRAPAPSSEDDGALDGCHLWLVGCSSEEQREALRAVRQTLAKRFATQHPLVTHVIIGTQLREPDASQAAALARASPAVRAVRLDWLLRCGEERRRLDCAGFAYDFSKAVSSERDAGPCSQASRGAAGTEDAARERTGMFASAWFTLAALSDGADAALARRIIKAHGGRIFVPDTVYQVPQATQAYALCPPSLPADQLAALQHSRRDFAMVPERNRMTLYWLDCCQQVGKLLEQSRGAPCYKPLPYALPIPGMARVSVCISGYDTGVRAAIDYSMKLVGSTASTEAMTRANTHLIVPEAKGEKFKHCKPFGVLPVTAEWLVDSIEQGRLQPEDKYAPRPPRAVAATSTAQPPAAATTVQPPAATSSVQPPAATSTVQPPAAATTVQPPAASSTIPPPQMTATPRQPSTRTKRMRAGAGDETCRQLADDLAAVVRPAAAAAQEIVAPPASRAAASGYGRRPSATAPAPPGPGQAVDAGAPLGRMPR</sequence>
<feature type="domain" description="BRCT" evidence="3">
    <location>
        <begin position="98"/>
        <end position="181"/>
    </location>
</feature>
<comment type="caution">
    <text evidence="4">The sequence shown here is derived from an EMBL/GenBank/DDBJ whole genome shotgun (WGS) entry which is preliminary data.</text>
</comment>
<feature type="compositionally biased region" description="Low complexity" evidence="2">
    <location>
        <begin position="544"/>
        <end position="595"/>
    </location>
</feature>
<dbReference type="PROSITE" id="PS50172">
    <property type="entry name" value="BRCT"/>
    <property type="match status" value="4"/>
</dbReference>
<feature type="domain" description="BRCT" evidence="3">
    <location>
        <begin position="1"/>
        <end position="93"/>
    </location>
</feature>
<dbReference type="Pfam" id="PF00533">
    <property type="entry name" value="BRCT"/>
    <property type="match status" value="1"/>
</dbReference>
<keyword evidence="1" id="KW-0677">Repeat</keyword>
<evidence type="ECO:0000313" key="5">
    <source>
        <dbReference type="Proteomes" id="UP001255856"/>
    </source>
</evidence>
<dbReference type="SMART" id="SM00292">
    <property type="entry name" value="BRCT"/>
    <property type="match status" value="4"/>
</dbReference>
<dbReference type="InterPro" id="IPR059215">
    <property type="entry name" value="BRCT2_TopBP1-like"/>
</dbReference>
<dbReference type="CDD" id="cd00027">
    <property type="entry name" value="BRCT"/>
    <property type="match status" value="1"/>
</dbReference>
<dbReference type="Gene3D" id="3.40.50.10190">
    <property type="entry name" value="BRCT domain"/>
    <property type="match status" value="4"/>
</dbReference>
<dbReference type="GO" id="GO:0033314">
    <property type="term" value="P:mitotic DNA replication checkpoint signaling"/>
    <property type="evidence" value="ECO:0007669"/>
    <property type="project" value="TreeGrafter"/>
</dbReference>
<name>A0AAD9IIL9_PROWI</name>
<dbReference type="Proteomes" id="UP001255856">
    <property type="component" value="Unassembled WGS sequence"/>
</dbReference>
<dbReference type="SUPFAM" id="SSF52113">
    <property type="entry name" value="BRCT domain"/>
    <property type="match status" value="4"/>
</dbReference>
<protein>
    <recommendedName>
        <fullName evidence="3">BRCT domain-containing protein</fullName>
    </recommendedName>
</protein>
<evidence type="ECO:0000256" key="2">
    <source>
        <dbReference type="SAM" id="MobiDB-lite"/>
    </source>
</evidence>
<keyword evidence="5" id="KW-1185">Reference proteome</keyword>
<accession>A0AAD9IIL9</accession>
<dbReference type="InterPro" id="IPR036420">
    <property type="entry name" value="BRCT_dom_sf"/>
</dbReference>
<feature type="region of interest" description="Disordered" evidence="2">
    <location>
        <begin position="532"/>
        <end position="623"/>
    </location>
</feature>
<evidence type="ECO:0000259" key="3">
    <source>
        <dbReference type="PROSITE" id="PS50172"/>
    </source>
</evidence>
<evidence type="ECO:0000313" key="4">
    <source>
        <dbReference type="EMBL" id="KAK2077845.1"/>
    </source>
</evidence>
<gene>
    <name evidence="4" type="ORF">QBZ16_003712</name>
</gene>
<dbReference type="Pfam" id="PF12738">
    <property type="entry name" value="PTCB-BRCT"/>
    <property type="match status" value="1"/>
</dbReference>
<dbReference type="InterPro" id="IPR001357">
    <property type="entry name" value="BRCT_dom"/>
</dbReference>
<feature type="region of interest" description="Disordered" evidence="2">
    <location>
        <begin position="190"/>
        <end position="214"/>
    </location>
</feature>
<feature type="region of interest" description="Disordered" evidence="2">
    <location>
        <begin position="644"/>
        <end position="687"/>
    </location>
</feature>
<dbReference type="GO" id="GO:0007095">
    <property type="term" value="P:mitotic G2 DNA damage checkpoint signaling"/>
    <property type="evidence" value="ECO:0007669"/>
    <property type="project" value="TreeGrafter"/>
</dbReference>
<dbReference type="PANTHER" id="PTHR13561">
    <property type="entry name" value="DNA REPLICATION REGULATOR DPB11-RELATED"/>
    <property type="match status" value="1"/>
</dbReference>
<feature type="domain" description="BRCT" evidence="3">
    <location>
        <begin position="470"/>
        <end position="539"/>
    </location>
</feature>
<reference evidence="4" key="1">
    <citation type="submission" date="2021-01" db="EMBL/GenBank/DDBJ databases">
        <authorList>
            <person name="Eckstrom K.M.E."/>
        </authorList>
    </citation>
    <scope>NUCLEOTIDE SEQUENCE</scope>
    <source>
        <strain evidence="4">UVCC 0001</strain>
    </source>
</reference>
<proteinExistence type="predicted"/>